<dbReference type="InterPro" id="IPR015424">
    <property type="entry name" value="PyrdxlP-dep_Trfase"/>
</dbReference>
<dbReference type="Pfam" id="PF00155">
    <property type="entry name" value="Aminotran_1_2"/>
    <property type="match status" value="1"/>
</dbReference>
<dbReference type="Gene3D" id="3.40.640.10">
    <property type="entry name" value="Type I PLP-dependent aspartate aminotransferase-like (Major domain)"/>
    <property type="match status" value="1"/>
</dbReference>
<dbReference type="SMART" id="SM00345">
    <property type="entry name" value="HTH_GNTR"/>
    <property type="match status" value="1"/>
</dbReference>
<evidence type="ECO:0000256" key="3">
    <source>
        <dbReference type="ARBA" id="ARBA00023015"/>
    </source>
</evidence>
<protein>
    <submittedName>
        <fullName evidence="7">DNA-binding transcriptional MocR family regulator</fullName>
    </submittedName>
</protein>
<dbReference type="SUPFAM" id="SSF46785">
    <property type="entry name" value="Winged helix' DNA-binding domain"/>
    <property type="match status" value="1"/>
</dbReference>
<keyword evidence="4 7" id="KW-0238">DNA-binding</keyword>
<evidence type="ECO:0000256" key="5">
    <source>
        <dbReference type="ARBA" id="ARBA00023163"/>
    </source>
</evidence>
<dbReference type="InterPro" id="IPR051446">
    <property type="entry name" value="HTH_trans_reg/aminotransferase"/>
</dbReference>
<comment type="similarity">
    <text evidence="1">In the C-terminal section; belongs to the class-I pyridoxal-phosphate-dependent aminotransferase family.</text>
</comment>
<dbReference type="CDD" id="cd07377">
    <property type="entry name" value="WHTH_GntR"/>
    <property type="match status" value="1"/>
</dbReference>
<keyword evidence="5" id="KW-0804">Transcription</keyword>
<dbReference type="InterPro" id="IPR000524">
    <property type="entry name" value="Tscrpt_reg_HTH_GntR"/>
</dbReference>
<reference evidence="7 8" key="1">
    <citation type="submission" date="2023-04" db="EMBL/GenBank/DDBJ databases">
        <title>Forest soil microbial communities from Buena Vista Peninsula, Colon Province, Panama.</title>
        <authorList>
            <person name="Bouskill N."/>
        </authorList>
    </citation>
    <scope>NUCLEOTIDE SEQUENCE [LARGE SCALE GENOMIC DNA]</scope>
    <source>
        <strain evidence="7 8">AC80</strain>
    </source>
</reference>
<dbReference type="CDD" id="cd00609">
    <property type="entry name" value="AAT_like"/>
    <property type="match status" value="1"/>
</dbReference>
<evidence type="ECO:0000313" key="7">
    <source>
        <dbReference type="EMBL" id="MDH6196632.1"/>
    </source>
</evidence>
<keyword evidence="3" id="KW-0805">Transcription regulation</keyword>
<keyword evidence="8" id="KW-1185">Reference proteome</keyword>
<evidence type="ECO:0000256" key="4">
    <source>
        <dbReference type="ARBA" id="ARBA00023125"/>
    </source>
</evidence>
<keyword evidence="2" id="KW-0663">Pyridoxal phosphate</keyword>
<dbReference type="RefSeq" id="WP_280833260.1">
    <property type="nucleotide sequence ID" value="NZ_JARXVE010000005.1"/>
</dbReference>
<dbReference type="Gene3D" id="1.10.10.10">
    <property type="entry name" value="Winged helix-like DNA-binding domain superfamily/Winged helix DNA-binding domain"/>
    <property type="match status" value="1"/>
</dbReference>
<feature type="domain" description="HTH gntR-type" evidence="6">
    <location>
        <begin position="5"/>
        <end position="73"/>
    </location>
</feature>
<dbReference type="InterPro" id="IPR015421">
    <property type="entry name" value="PyrdxlP-dep_Trfase_major"/>
</dbReference>
<dbReference type="Pfam" id="PF00392">
    <property type="entry name" value="GntR"/>
    <property type="match status" value="1"/>
</dbReference>
<evidence type="ECO:0000313" key="8">
    <source>
        <dbReference type="Proteomes" id="UP001160130"/>
    </source>
</evidence>
<evidence type="ECO:0000259" key="6">
    <source>
        <dbReference type="PROSITE" id="PS50949"/>
    </source>
</evidence>
<dbReference type="PANTHER" id="PTHR46577">
    <property type="entry name" value="HTH-TYPE TRANSCRIPTIONAL REGULATORY PROTEIN GABR"/>
    <property type="match status" value="1"/>
</dbReference>
<accession>A0ABT6L113</accession>
<comment type="caution">
    <text evidence="7">The sequence shown here is derived from an EMBL/GenBank/DDBJ whole genome shotgun (WGS) entry which is preliminary data.</text>
</comment>
<name>A0ABT6L113_9MYCO</name>
<sequence length="433" mass="46465">MEITGSTATEIADHIRRLVDAGTLAPGASLPPVRHLAERLEVNRNTVGSAYKKLVQAGVAVTGRRAGTVIAERGRTVEQEGFTRDTALRDVGSGNPARSFLPEPFSLPSPGKAQALYGEPTVDPDLAEWATEWITADHSRPMSLTITGGAVDAVERLLAQALTQGDGVALEDPCFLASINTVRVNGYRPIPVAVDAQGMTVEGLRSALEAGARAVVCTPRAHNPTGASLTATRARALRAVLADHPHVLVIEDDHYSLLSVAKYHSLIAPGRTRWALVRTVSKFLGPDLRVAIVATDDHTAEQLAARIGPGRTWTSHLLQRATVALLTDAGTLKLIGRAREHYSERNHHFARLLQTRGVGIRVGDGLNVWLPVDGDVRTLSEQLLKRGWITRTGDSFALTGASRGGHLRLTVHELDNVEATALADDLAAVWPNR</sequence>
<gene>
    <name evidence="7" type="ORF">M2272_003285</name>
</gene>
<dbReference type="GO" id="GO:0003677">
    <property type="term" value="F:DNA binding"/>
    <property type="evidence" value="ECO:0007669"/>
    <property type="project" value="UniProtKB-KW"/>
</dbReference>
<dbReference type="SUPFAM" id="SSF53383">
    <property type="entry name" value="PLP-dependent transferases"/>
    <property type="match status" value="1"/>
</dbReference>
<proteinExistence type="inferred from homology"/>
<dbReference type="PROSITE" id="PS50949">
    <property type="entry name" value="HTH_GNTR"/>
    <property type="match status" value="1"/>
</dbReference>
<dbReference type="PANTHER" id="PTHR46577:SF1">
    <property type="entry name" value="HTH-TYPE TRANSCRIPTIONAL REGULATORY PROTEIN GABR"/>
    <property type="match status" value="1"/>
</dbReference>
<dbReference type="InterPro" id="IPR004839">
    <property type="entry name" value="Aminotransferase_I/II_large"/>
</dbReference>
<dbReference type="EMBL" id="JARXVE010000005">
    <property type="protein sequence ID" value="MDH6196632.1"/>
    <property type="molecule type" value="Genomic_DNA"/>
</dbReference>
<dbReference type="Proteomes" id="UP001160130">
    <property type="component" value="Unassembled WGS sequence"/>
</dbReference>
<evidence type="ECO:0000256" key="1">
    <source>
        <dbReference type="ARBA" id="ARBA00005384"/>
    </source>
</evidence>
<evidence type="ECO:0000256" key="2">
    <source>
        <dbReference type="ARBA" id="ARBA00022898"/>
    </source>
</evidence>
<organism evidence="7 8">
    <name type="scientific">Mycolicibacterium frederiksbergense</name>
    <dbReference type="NCBI Taxonomy" id="117567"/>
    <lineage>
        <taxon>Bacteria</taxon>
        <taxon>Bacillati</taxon>
        <taxon>Actinomycetota</taxon>
        <taxon>Actinomycetes</taxon>
        <taxon>Mycobacteriales</taxon>
        <taxon>Mycobacteriaceae</taxon>
        <taxon>Mycolicibacterium</taxon>
    </lineage>
</organism>
<dbReference type="InterPro" id="IPR036390">
    <property type="entry name" value="WH_DNA-bd_sf"/>
</dbReference>
<dbReference type="InterPro" id="IPR036388">
    <property type="entry name" value="WH-like_DNA-bd_sf"/>
</dbReference>